<evidence type="ECO:0000313" key="1">
    <source>
        <dbReference type="EMBL" id="KAL3955287.1"/>
    </source>
</evidence>
<keyword evidence="2" id="KW-1185">Reference proteome</keyword>
<dbReference type="Proteomes" id="UP001638806">
    <property type="component" value="Unassembled WGS sequence"/>
</dbReference>
<sequence length="267" mass="28948">MVRSACTPLTAVGGFETGHLQKQIDVWQRQRASEYEKYLYLGMGEKVAWSGSKIAARRMEALSPGAPELHLPRVEHCPWSGRTVERCASPLLARCPVASVPQTIPVQSHNLSTPPGRVLDNPERQHRPVPSSPATPSNTAEAPPRGHTSTGTCSQHNMASHPPTKTPNSTAVIFPTESPPLPAQPWSARGPLHPLQRRLFTLSRSHSFARPLQFRGSIPSLASPGAFLFPLPTPSVYVKTSPPDSPCKIAIRSVSAQHLSLDTHCAL</sequence>
<protein>
    <submittedName>
        <fullName evidence="1">Uncharacterized protein</fullName>
    </submittedName>
</protein>
<organism evidence="1 2">
    <name type="scientific">Purpureocillium lilacinum</name>
    <name type="common">Paecilomyces lilacinus</name>
    <dbReference type="NCBI Taxonomy" id="33203"/>
    <lineage>
        <taxon>Eukaryota</taxon>
        <taxon>Fungi</taxon>
        <taxon>Dikarya</taxon>
        <taxon>Ascomycota</taxon>
        <taxon>Pezizomycotina</taxon>
        <taxon>Sordariomycetes</taxon>
        <taxon>Hypocreomycetidae</taxon>
        <taxon>Hypocreales</taxon>
        <taxon>Ophiocordycipitaceae</taxon>
        <taxon>Purpureocillium</taxon>
    </lineage>
</organism>
<proteinExistence type="predicted"/>
<gene>
    <name evidence="1" type="ORF">ACCO45_010850</name>
</gene>
<name>A0ACC4DGM0_PURLI</name>
<comment type="caution">
    <text evidence="1">The sequence shown here is derived from an EMBL/GenBank/DDBJ whole genome shotgun (WGS) entry which is preliminary data.</text>
</comment>
<accession>A0ACC4DGM0</accession>
<dbReference type="EMBL" id="JBGNUJ010000010">
    <property type="protein sequence ID" value="KAL3955287.1"/>
    <property type="molecule type" value="Genomic_DNA"/>
</dbReference>
<reference evidence="1" key="1">
    <citation type="submission" date="2024-12" db="EMBL/GenBank/DDBJ databases">
        <title>Comparative genomics and development of molecular markers within Purpureocillium lilacinum and among Purpureocillium species.</title>
        <authorList>
            <person name="Yeh Z.-Y."/>
            <person name="Ni N.-T."/>
            <person name="Lo P.-H."/>
            <person name="Mushyakhwo K."/>
            <person name="Lin C.-F."/>
            <person name="Nai Y.-S."/>
        </authorList>
    </citation>
    <scope>NUCLEOTIDE SEQUENCE</scope>
    <source>
        <strain evidence="1">NCHU-NPUST-175</strain>
    </source>
</reference>
<evidence type="ECO:0000313" key="2">
    <source>
        <dbReference type="Proteomes" id="UP001638806"/>
    </source>
</evidence>